<dbReference type="InterPro" id="IPR051264">
    <property type="entry name" value="FAD-oxidored/transferase_4"/>
</dbReference>
<feature type="domain" description="FAD-binding PCMH-type" evidence="6">
    <location>
        <begin position="43"/>
        <end position="222"/>
    </location>
</feature>
<evidence type="ECO:0000313" key="7">
    <source>
        <dbReference type="EMBL" id="MBP1860515.1"/>
    </source>
</evidence>
<evidence type="ECO:0000256" key="5">
    <source>
        <dbReference type="ARBA" id="ARBA00023002"/>
    </source>
</evidence>
<dbReference type="Pfam" id="PF01565">
    <property type="entry name" value="FAD_binding_4"/>
    <property type="match status" value="1"/>
</dbReference>
<dbReference type="InterPro" id="IPR016171">
    <property type="entry name" value="Vanillyl_alc_oxidase_C-sub2"/>
</dbReference>
<dbReference type="Gene3D" id="3.30.70.2740">
    <property type="match status" value="1"/>
</dbReference>
<proteinExistence type="inferred from homology"/>
<sequence>MAAPMKDTRIFNQALAEIAAAIGSGGIRHGEAIAQLDPGGHPDNLRASAVVSPASTQEVAAVIGICRRNSIAIVPQGGRTGLVGGGISKRGELVLSLQKMNRIVEIDPIECVAVVEAGATLQALQEAAMEHRLEPGIDLAARGSATLGGMVSTNAGGVMAFRNGVMRHRILGLEAVLTDGSVYSDLTRVVKNSAGYDLKHLFIGAEGTLGVVTKLVIKLDPVPRATATAIFGLPSTRAALDLVALARATGKLRAAEVLWSRYFKFTSGHFGWAAPDYDGDSPAHLVIGLGGNDETELHDALMALFETIAEPYPETTAVLAASTSQEQEIWRLREETGLMYRDYPAAPSYDISVPLGQTEAFLDRAVPALSTIEAGLSPFVFGHLADGNLHIVLNRPGDWLTDERRDAIEAILYADLRAMGGSFSAEHGVGSKRIHALRATSDPTKLVLMAQIKKALDPANLFNPGKLFDRS</sequence>
<dbReference type="RefSeq" id="WP_209854510.1">
    <property type="nucleotide sequence ID" value="NZ_JAGGJV010000007.1"/>
</dbReference>
<dbReference type="InterPro" id="IPR006094">
    <property type="entry name" value="Oxid_FAD_bind_N"/>
</dbReference>
<keyword evidence="4" id="KW-0274">FAD</keyword>
<dbReference type="PANTHER" id="PTHR43716">
    <property type="entry name" value="D-2-HYDROXYGLUTARATE DEHYDROGENASE, MITOCHONDRIAL"/>
    <property type="match status" value="1"/>
</dbReference>
<evidence type="ECO:0000313" key="8">
    <source>
        <dbReference type="Proteomes" id="UP000823786"/>
    </source>
</evidence>
<dbReference type="Gene3D" id="1.10.45.10">
    <property type="entry name" value="Vanillyl-alcohol Oxidase, Chain A, domain 4"/>
    <property type="match status" value="1"/>
</dbReference>
<dbReference type="PROSITE" id="PS51387">
    <property type="entry name" value="FAD_PCMH"/>
    <property type="match status" value="1"/>
</dbReference>
<keyword evidence="3" id="KW-0285">Flavoprotein</keyword>
<comment type="similarity">
    <text evidence="2">Belongs to the FAD-binding oxidoreductase/transferase type 4 family.</text>
</comment>
<dbReference type="InterPro" id="IPR016164">
    <property type="entry name" value="FAD-linked_Oxase-like_C"/>
</dbReference>
<dbReference type="InterPro" id="IPR016169">
    <property type="entry name" value="FAD-bd_PCMH_sub2"/>
</dbReference>
<accession>A0ABS4ERD3</accession>
<evidence type="ECO:0000256" key="4">
    <source>
        <dbReference type="ARBA" id="ARBA00022827"/>
    </source>
</evidence>
<evidence type="ECO:0000256" key="2">
    <source>
        <dbReference type="ARBA" id="ARBA00008000"/>
    </source>
</evidence>
<dbReference type="EMBL" id="JAGGJV010000007">
    <property type="protein sequence ID" value="MBP1860515.1"/>
    <property type="molecule type" value="Genomic_DNA"/>
</dbReference>
<comment type="cofactor">
    <cofactor evidence="1">
        <name>FAD</name>
        <dbReference type="ChEBI" id="CHEBI:57692"/>
    </cofactor>
</comment>
<name>A0ABS4ERD3_9HYPH</name>
<comment type="caution">
    <text evidence="7">The sequence shown here is derived from an EMBL/GenBank/DDBJ whole genome shotgun (WGS) entry which is preliminary data.</text>
</comment>
<dbReference type="Gene3D" id="3.30.43.10">
    <property type="entry name" value="Uridine Diphospho-n-acetylenolpyruvylglucosamine Reductase, domain 2"/>
    <property type="match status" value="1"/>
</dbReference>
<keyword evidence="8" id="KW-1185">Reference proteome</keyword>
<dbReference type="Pfam" id="PF02913">
    <property type="entry name" value="FAD-oxidase_C"/>
    <property type="match status" value="1"/>
</dbReference>
<dbReference type="SUPFAM" id="SSF56176">
    <property type="entry name" value="FAD-binding/transporter-associated domain-like"/>
    <property type="match status" value="1"/>
</dbReference>
<gene>
    <name evidence="7" type="ORF">J2Z75_004036</name>
</gene>
<organism evidence="7 8">
    <name type="scientific">Rhizobium herbae</name>
    <dbReference type="NCBI Taxonomy" id="508661"/>
    <lineage>
        <taxon>Bacteria</taxon>
        <taxon>Pseudomonadati</taxon>
        <taxon>Pseudomonadota</taxon>
        <taxon>Alphaproteobacteria</taxon>
        <taxon>Hyphomicrobiales</taxon>
        <taxon>Rhizobiaceae</taxon>
        <taxon>Rhizobium/Agrobacterium group</taxon>
        <taxon>Rhizobium</taxon>
    </lineage>
</organism>
<keyword evidence="5" id="KW-0560">Oxidoreductase</keyword>
<reference evidence="7 8" key="1">
    <citation type="submission" date="2021-03" db="EMBL/GenBank/DDBJ databases">
        <title>Genomic Encyclopedia of Type Strains, Phase IV (KMG-IV): sequencing the most valuable type-strain genomes for metagenomic binning, comparative biology and taxonomic classification.</title>
        <authorList>
            <person name="Goeker M."/>
        </authorList>
    </citation>
    <scope>NUCLEOTIDE SEQUENCE [LARGE SCALE GENOMIC DNA]</scope>
    <source>
        <strain evidence="7 8">DSM 26427</strain>
    </source>
</reference>
<dbReference type="InterPro" id="IPR016167">
    <property type="entry name" value="FAD-bd_PCMH_sub1"/>
</dbReference>
<dbReference type="Proteomes" id="UP000823786">
    <property type="component" value="Unassembled WGS sequence"/>
</dbReference>
<evidence type="ECO:0000259" key="6">
    <source>
        <dbReference type="PROSITE" id="PS51387"/>
    </source>
</evidence>
<dbReference type="SUPFAM" id="SSF55103">
    <property type="entry name" value="FAD-linked oxidases, C-terminal domain"/>
    <property type="match status" value="1"/>
</dbReference>
<dbReference type="PANTHER" id="PTHR43716:SF1">
    <property type="entry name" value="D-2-HYDROXYGLUTARATE DEHYDROGENASE, MITOCHONDRIAL"/>
    <property type="match status" value="1"/>
</dbReference>
<evidence type="ECO:0000256" key="1">
    <source>
        <dbReference type="ARBA" id="ARBA00001974"/>
    </source>
</evidence>
<dbReference type="InterPro" id="IPR016166">
    <property type="entry name" value="FAD-bd_PCMH"/>
</dbReference>
<dbReference type="Gene3D" id="3.30.70.2190">
    <property type="match status" value="1"/>
</dbReference>
<protein>
    <submittedName>
        <fullName evidence="7">FAD/FMN-containing dehydrogenase</fullName>
    </submittedName>
</protein>
<dbReference type="Gene3D" id="3.30.465.10">
    <property type="match status" value="1"/>
</dbReference>
<dbReference type="InterPro" id="IPR036318">
    <property type="entry name" value="FAD-bd_PCMH-like_sf"/>
</dbReference>
<evidence type="ECO:0000256" key="3">
    <source>
        <dbReference type="ARBA" id="ARBA00022630"/>
    </source>
</evidence>
<dbReference type="InterPro" id="IPR004113">
    <property type="entry name" value="FAD-bd_oxidored_4_C"/>
</dbReference>